<comment type="caution">
    <text evidence="1">The sequence shown here is derived from an EMBL/GenBank/DDBJ whole genome shotgun (WGS) entry which is preliminary data.</text>
</comment>
<dbReference type="Proteomes" id="UP001223072">
    <property type="component" value="Unassembled WGS sequence"/>
</dbReference>
<keyword evidence="2" id="KW-1185">Reference proteome</keyword>
<sequence>MVTCLTSVPSALAVNSCVHSPTTRVKTSLLPSAENTGAVPDAMIFFSALVTGLYVQMPRLS</sequence>
<dbReference type="EMBL" id="JAUSZS010000004">
    <property type="protein sequence ID" value="MDQ0934482.1"/>
    <property type="molecule type" value="Genomic_DNA"/>
</dbReference>
<evidence type="ECO:0000313" key="2">
    <source>
        <dbReference type="Proteomes" id="UP001223072"/>
    </source>
</evidence>
<protein>
    <submittedName>
        <fullName evidence="1">Uncharacterized protein</fullName>
    </submittedName>
</protein>
<gene>
    <name evidence="1" type="ORF">QFZ49_004422</name>
</gene>
<accession>A0ABU0RR69</accession>
<proteinExistence type="predicted"/>
<evidence type="ECO:0000313" key="1">
    <source>
        <dbReference type="EMBL" id="MDQ0934482.1"/>
    </source>
</evidence>
<name>A0ABU0RR69_9ACTN</name>
<organism evidence="1 2">
    <name type="scientific">Streptomyces turgidiscabies</name>
    <dbReference type="NCBI Taxonomy" id="85558"/>
    <lineage>
        <taxon>Bacteria</taxon>
        <taxon>Bacillati</taxon>
        <taxon>Actinomycetota</taxon>
        <taxon>Actinomycetes</taxon>
        <taxon>Kitasatosporales</taxon>
        <taxon>Streptomycetaceae</taxon>
        <taxon>Streptomyces</taxon>
    </lineage>
</organism>
<reference evidence="1 2" key="1">
    <citation type="submission" date="2023-07" db="EMBL/GenBank/DDBJ databases">
        <title>Comparative genomics of wheat-associated soil bacteria to identify genetic determinants of phenazine resistance.</title>
        <authorList>
            <person name="Mouncey N."/>
        </authorList>
    </citation>
    <scope>NUCLEOTIDE SEQUENCE [LARGE SCALE GENOMIC DNA]</scope>
    <source>
        <strain evidence="1 2">W2I16</strain>
    </source>
</reference>